<dbReference type="AlphaFoldDB" id="A0A699JUZ0"/>
<gene>
    <name evidence="1" type="ORF">Tci_627022</name>
</gene>
<dbReference type="EMBL" id="BKCJ010443902">
    <property type="protein sequence ID" value="GFA55050.1"/>
    <property type="molecule type" value="Genomic_DNA"/>
</dbReference>
<name>A0A699JUZ0_TANCI</name>
<evidence type="ECO:0000313" key="1">
    <source>
        <dbReference type="EMBL" id="GFA55050.1"/>
    </source>
</evidence>
<accession>A0A699JUZ0</accession>
<sequence>MVQLVRKGSITEDHSKQRDHFPSTSLYISSTWICLDLLNSKPSATINIPLSLYMSTQVAKAFRVFNIRRQEMKETVHATLSGDDEAISQSSSEGNEINFNENRSFPNDEFLKPKSEATQCPRNTEYFPYIPAYENTTPFESPILQVSVTSEDPLVFTEADNHPALNEPNQTESADHCEPVESQNNVIIEPIIDV</sequence>
<comment type="caution">
    <text evidence="1">The sequence shown here is derived from an EMBL/GenBank/DDBJ whole genome shotgun (WGS) entry which is preliminary data.</text>
</comment>
<proteinExistence type="predicted"/>
<protein>
    <submittedName>
        <fullName evidence="1">Uncharacterized protein</fullName>
    </submittedName>
</protein>
<organism evidence="1">
    <name type="scientific">Tanacetum cinerariifolium</name>
    <name type="common">Dalmatian daisy</name>
    <name type="synonym">Chrysanthemum cinerariifolium</name>
    <dbReference type="NCBI Taxonomy" id="118510"/>
    <lineage>
        <taxon>Eukaryota</taxon>
        <taxon>Viridiplantae</taxon>
        <taxon>Streptophyta</taxon>
        <taxon>Embryophyta</taxon>
        <taxon>Tracheophyta</taxon>
        <taxon>Spermatophyta</taxon>
        <taxon>Magnoliopsida</taxon>
        <taxon>eudicotyledons</taxon>
        <taxon>Gunneridae</taxon>
        <taxon>Pentapetalae</taxon>
        <taxon>asterids</taxon>
        <taxon>campanulids</taxon>
        <taxon>Asterales</taxon>
        <taxon>Asteraceae</taxon>
        <taxon>Asteroideae</taxon>
        <taxon>Anthemideae</taxon>
        <taxon>Anthemidinae</taxon>
        <taxon>Tanacetum</taxon>
    </lineage>
</organism>
<reference evidence="1" key="1">
    <citation type="journal article" date="2019" name="Sci. Rep.">
        <title>Draft genome of Tanacetum cinerariifolium, the natural source of mosquito coil.</title>
        <authorList>
            <person name="Yamashiro T."/>
            <person name="Shiraishi A."/>
            <person name="Satake H."/>
            <person name="Nakayama K."/>
        </authorList>
    </citation>
    <scope>NUCLEOTIDE SEQUENCE</scope>
</reference>